<dbReference type="InterPro" id="IPR025659">
    <property type="entry name" value="Tubby-like_C"/>
</dbReference>
<reference evidence="3" key="2">
    <citation type="submission" date="2017-02" db="EMBL/GenBank/DDBJ databases">
        <title>Sunflower complete genome.</title>
        <authorList>
            <person name="Langlade N."/>
            <person name="Munos S."/>
        </authorList>
    </citation>
    <scope>NUCLEOTIDE SEQUENCE [LARGE SCALE GENOMIC DNA]</scope>
    <source>
        <tissue evidence="3">Leaves</tissue>
    </source>
</reference>
<evidence type="ECO:0000313" key="4">
    <source>
        <dbReference type="Proteomes" id="UP000215914"/>
    </source>
</evidence>
<dbReference type="Pfam" id="PF04525">
    <property type="entry name" value="LOR"/>
    <property type="match status" value="1"/>
</dbReference>
<dbReference type="Gramene" id="mRNA:HanXRQr2_Chr13g0609741">
    <property type="protein sequence ID" value="mRNA:HanXRQr2_Chr13g0609741"/>
    <property type="gene ID" value="HanXRQr2_Chr13g0609741"/>
</dbReference>
<dbReference type="SUPFAM" id="SSF54518">
    <property type="entry name" value="Tubby C-terminal domain-like"/>
    <property type="match status" value="1"/>
</dbReference>
<gene>
    <name evidence="3" type="ORF">HannXRQ_Chr13g0418961</name>
    <name evidence="2" type="ORF">HanXRQr2_Chr13g0609741</name>
</gene>
<dbReference type="STRING" id="4232.A0A251SWX6"/>
<sequence>MAQPSDHAPELLSPSFSVFGLKYIAPHGPHPLEVTIEKFPCKTLVITDINHKILFKVKPHDTSLHRQRLMFDADDKPIVMLREKNLTMHKQWEAFRGDSNASSNMIFNTKTENLIQFKTRTVSVMLANKSNSNNDCDLKIEGSWKKKNFTIGDSSKKKKK</sequence>
<keyword evidence="4" id="KW-1185">Reference proteome</keyword>
<dbReference type="EMBL" id="MNCJ02000328">
    <property type="protein sequence ID" value="KAF5775225.1"/>
    <property type="molecule type" value="Genomic_DNA"/>
</dbReference>
<dbReference type="Proteomes" id="UP000215914">
    <property type="component" value="Chromosome 13"/>
</dbReference>
<protein>
    <submittedName>
        <fullName evidence="3">Putative tubby C-terminal-like domain-containing protein</fullName>
    </submittedName>
    <submittedName>
        <fullName evidence="2">Tubby-like protein</fullName>
    </submittedName>
</protein>
<dbReference type="Gene3D" id="2.40.160.200">
    <property type="entry name" value="LURP1-related"/>
    <property type="match status" value="1"/>
</dbReference>
<evidence type="ECO:0000313" key="2">
    <source>
        <dbReference type="EMBL" id="KAF5775225.1"/>
    </source>
</evidence>
<reference evidence="2 4" key="1">
    <citation type="journal article" date="2017" name="Nature">
        <title>The sunflower genome provides insights into oil metabolism, flowering and Asterid evolution.</title>
        <authorList>
            <person name="Badouin H."/>
            <person name="Gouzy J."/>
            <person name="Grassa C.J."/>
            <person name="Murat F."/>
            <person name="Staton S.E."/>
            <person name="Cottret L."/>
            <person name="Lelandais-Briere C."/>
            <person name="Owens G.L."/>
            <person name="Carrere S."/>
            <person name="Mayjonade B."/>
            <person name="Legrand L."/>
            <person name="Gill N."/>
            <person name="Kane N.C."/>
            <person name="Bowers J.E."/>
            <person name="Hubner S."/>
            <person name="Bellec A."/>
            <person name="Berard A."/>
            <person name="Berges H."/>
            <person name="Blanchet N."/>
            <person name="Boniface M.C."/>
            <person name="Brunel D."/>
            <person name="Catrice O."/>
            <person name="Chaidir N."/>
            <person name="Claudel C."/>
            <person name="Donnadieu C."/>
            <person name="Faraut T."/>
            <person name="Fievet G."/>
            <person name="Helmstetter N."/>
            <person name="King M."/>
            <person name="Knapp S.J."/>
            <person name="Lai Z."/>
            <person name="Le Paslier M.C."/>
            <person name="Lippi Y."/>
            <person name="Lorenzon L."/>
            <person name="Mandel J.R."/>
            <person name="Marage G."/>
            <person name="Marchand G."/>
            <person name="Marquand E."/>
            <person name="Bret-Mestries E."/>
            <person name="Morien E."/>
            <person name="Nambeesan S."/>
            <person name="Nguyen T."/>
            <person name="Pegot-Espagnet P."/>
            <person name="Pouilly N."/>
            <person name="Raftis F."/>
            <person name="Sallet E."/>
            <person name="Schiex T."/>
            <person name="Thomas J."/>
            <person name="Vandecasteele C."/>
            <person name="Vares D."/>
            <person name="Vear F."/>
            <person name="Vautrin S."/>
            <person name="Crespi M."/>
            <person name="Mangin B."/>
            <person name="Burke J.M."/>
            <person name="Salse J."/>
            <person name="Munos S."/>
            <person name="Vincourt P."/>
            <person name="Rieseberg L.H."/>
            <person name="Langlade N.B."/>
        </authorList>
    </citation>
    <scope>NUCLEOTIDE SEQUENCE [LARGE SCALE GENOMIC DNA]</scope>
    <source>
        <strain evidence="4">cv. SF193</strain>
        <tissue evidence="2">Leaves</tissue>
    </source>
</reference>
<evidence type="ECO:0000313" key="3">
    <source>
        <dbReference type="EMBL" id="OTG02972.1"/>
    </source>
</evidence>
<name>A0A251SWX6_HELAN</name>
<proteinExistence type="inferred from homology"/>
<dbReference type="PANTHER" id="PTHR31087">
    <property type="match status" value="1"/>
</dbReference>
<dbReference type="OrthoDB" id="97518at2759"/>
<accession>A0A251SWX6</accession>
<dbReference type="AlphaFoldDB" id="A0A251SWX6"/>
<dbReference type="InParanoid" id="A0A251SWX6"/>
<dbReference type="PANTHER" id="PTHR31087:SF122">
    <property type="entry name" value="TUBBY-LIKE PROTEIN"/>
    <property type="match status" value="1"/>
</dbReference>
<organism evidence="3 4">
    <name type="scientific">Helianthus annuus</name>
    <name type="common">Common sunflower</name>
    <dbReference type="NCBI Taxonomy" id="4232"/>
    <lineage>
        <taxon>Eukaryota</taxon>
        <taxon>Viridiplantae</taxon>
        <taxon>Streptophyta</taxon>
        <taxon>Embryophyta</taxon>
        <taxon>Tracheophyta</taxon>
        <taxon>Spermatophyta</taxon>
        <taxon>Magnoliopsida</taxon>
        <taxon>eudicotyledons</taxon>
        <taxon>Gunneridae</taxon>
        <taxon>Pentapetalae</taxon>
        <taxon>asterids</taxon>
        <taxon>campanulids</taxon>
        <taxon>Asterales</taxon>
        <taxon>Asteraceae</taxon>
        <taxon>Asteroideae</taxon>
        <taxon>Heliantheae alliance</taxon>
        <taxon>Heliantheae</taxon>
        <taxon>Helianthus</taxon>
    </lineage>
</organism>
<reference evidence="2" key="3">
    <citation type="submission" date="2020-06" db="EMBL/GenBank/DDBJ databases">
        <title>Helianthus annuus Genome sequencing and assembly Release 2.</title>
        <authorList>
            <person name="Gouzy J."/>
            <person name="Langlade N."/>
            <person name="Munos S."/>
        </authorList>
    </citation>
    <scope>NUCLEOTIDE SEQUENCE</scope>
    <source>
        <tissue evidence="2">Leaves</tissue>
    </source>
</reference>
<comment type="similarity">
    <text evidence="1">Belongs to the LOR family.</text>
</comment>
<dbReference type="EMBL" id="CM007902">
    <property type="protein sequence ID" value="OTG02972.1"/>
    <property type="molecule type" value="Genomic_DNA"/>
</dbReference>
<dbReference type="InterPro" id="IPR007612">
    <property type="entry name" value="LOR"/>
</dbReference>
<evidence type="ECO:0000256" key="1">
    <source>
        <dbReference type="ARBA" id="ARBA00005437"/>
    </source>
</evidence>
<dbReference type="InterPro" id="IPR038595">
    <property type="entry name" value="LOR_sf"/>
</dbReference>